<protein>
    <recommendedName>
        <fullName evidence="1">TOD1/MUCI70 glycosyltransferase-like domain-containing protein</fullName>
    </recommendedName>
</protein>
<dbReference type="EMBL" id="NQVE01000142">
    <property type="protein sequence ID" value="RAL44704.1"/>
    <property type="molecule type" value="Genomic_DNA"/>
</dbReference>
<name>A0A328DGP3_9ASTE</name>
<dbReference type="PANTHER" id="PTHR12956">
    <property type="entry name" value="ALKALINE CERAMIDASE-RELATED"/>
    <property type="match status" value="1"/>
</dbReference>
<dbReference type="Pfam" id="PF04765">
    <property type="entry name" value="TOD1_MUCI70"/>
    <property type="match status" value="1"/>
</dbReference>
<dbReference type="InterPro" id="IPR006852">
    <property type="entry name" value="TOD1_MUCI70"/>
</dbReference>
<reference evidence="2 3" key="1">
    <citation type="submission" date="2018-06" db="EMBL/GenBank/DDBJ databases">
        <title>The Genome of Cuscuta australis (Dodder) Provides Insight into the Evolution of Plant Parasitism.</title>
        <authorList>
            <person name="Liu H."/>
        </authorList>
    </citation>
    <scope>NUCLEOTIDE SEQUENCE [LARGE SCALE GENOMIC DNA]</scope>
    <source>
        <strain evidence="3">cv. Yunnan</strain>
        <tissue evidence="2">Vines</tissue>
    </source>
</reference>
<evidence type="ECO:0000259" key="1">
    <source>
        <dbReference type="Pfam" id="PF04765"/>
    </source>
</evidence>
<dbReference type="Proteomes" id="UP000249390">
    <property type="component" value="Unassembled WGS sequence"/>
</dbReference>
<proteinExistence type="predicted"/>
<dbReference type="InterPro" id="IPR048354">
    <property type="entry name" value="TOD1_MUCI70_glycTrfase_dom"/>
</dbReference>
<dbReference type="AlphaFoldDB" id="A0A328DGP3"/>
<evidence type="ECO:0000313" key="2">
    <source>
        <dbReference type="EMBL" id="RAL44704.1"/>
    </source>
</evidence>
<gene>
    <name evidence="2" type="ORF">DM860_003463</name>
</gene>
<comment type="caution">
    <text evidence="2">The sequence shown here is derived from an EMBL/GenBank/DDBJ whole genome shotgun (WGS) entry which is preliminary data.</text>
</comment>
<keyword evidence="3" id="KW-1185">Reference proteome</keyword>
<accession>A0A328DGP3</accession>
<sequence length="460" mass="51643">MGMATTTSKPLLFHSKLLCISFLYLFTALSLAFYTLLSPTACLFRPSPYDPIQTSLFSYNASYGEHKHALPTHRRRPSCASPVLFSDYWDAVTEIKRLCRDSPPALGSGTLNYAHGEEDSFGGNFSAAKRFSYFDQAGDDRTKEIPCGFFKPFPVSKSDKTAMERCDGVVVASAVFNNHDKIRQPIGLGTQTLNLVCFFMFIDNSTLQDLNAYNLLKPRRNSHDETRLGVWRIVVQAGSLYENAAMNGVVPKYMPHRLFPNAKFSVWVDAKMQLEVDPLLLVHSLVVAREEEGVEIAVSRHPVFVHTMEEAAATARWRKWGDVGTLMMQMETYCEHGLQPWTSNKPFPSDVPDSAVIIRKHTKASNLFSCLMFNELEAFNPRDQLAFAYVRDLMNPKPRINMFDAEVLEQVAVEYRHNLKHGGGASSAQQVGPTVKMPIGGASFTKCDGYFLKMWGESND</sequence>
<organism evidence="2 3">
    <name type="scientific">Cuscuta australis</name>
    <dbReference type="NCBI Taxonomy" id="267555"/>
    <lineage>
        <taxon>Eukaryota</taxon>
        <taxon>Viridiplantae</taxon>
        <taxon>Streptophyta</taxon>
        <taxon>Embryophyta</taxon>
        <taxon>Tracheophyta</taxon>
        <taxon>Spermatophyta</taxon>
        <taxon>Magnoliopsida</taxon>
        <taxon>eudicotyledons</taxon>
        <taxon>Gunneridae</taxon>
        <taxon>Pentapetalae</taxon>
        <taxon>asterids</taxon>
        <taxon>lamiids</taxon>
        <taxon>Solanales</taxon>
        <taxon>Convolvulaceae</taxon>
        <taxon>Cuscuteae</taxon>
        <taxon>Cuscuta</taxon>
        <taxon>Cuscuta subgen. Grammica</taxon>
        <taxon>Cuscuta sect. Cleistogrammica</taxon>
    </lineage>
</organism>
<feature type="domain" description="TOD1/MUCI70 glycosyltransferase-like" evidence="1">
    <location>
        <begin position="117"/>
        <end position="417"/>
    </location>
</feature>
<dbReference type="PANTHER" id="PTHR12956:SF13">
    <property type="entry name" value="ALKALINE CERAMIDASE TOD1"/>
    <property type="match status" value="1"/>
</dbReference>
<evidence type="ECO:0000313" key="3">
    <source>
        <dbReference type="Proteomes" id="UP000249390"/>
    </source>
</evidence>